<dbReference type="InterPro" id="IPR018392">
    <property type="entry name" value="LysM"/>
</dbReference>
<sequence>MFTHAFAAATFALFAQSALAGVCSRTYAIKEGDWCDTISANKNVSTYQLAVVNQGIINSECTNLIPGNSICLGNEKEDCSTTYVIKADDSCENIASSHGLNSTILRMNNPQINDDCNNIYIGEVSSRYARICCGGKTGLAGYFRFHH</sequence>
<keyword evidence="6" id="KW-1185">Reference proteome</keyword>
<evidence type="ECO:0000256" key="3">
    <source>
        <dbReference type="SAM" id="SignalP"/>
    </source>
</evidence>
<keyword evidence="1" id="KW-0147">Chitin-binding</keyword>
<name>A0A5C3LU79_9AGAR</name>
<feature type="chain" id="PRO_5023110985" description="LysM domain-containing protein" evidence="3">
    <location>
        <begin position="21"/>
        <end position="147"/>
    </location>
</feature>
<dbReference type="InterPro" id="IPR052210">
    <property type="entry name" value="LysM1-like"/>
</dbReference>
<keyword evidence="2" id="KW-0843">Virulence</keyword>
<proteinExistence type="predicted"/>
<feature type="domain" description="LysM" evidence="4">
    <location>
        <begin position="81"/>
        <end position="127"/>
    </location>
</feature>
<evidence type="ECO:0000259" key="4">
    <source>
        <dbReference type="PROSITE" id="PS51782"/>
    </source>
</evidence>
<dbReference type="AlphaFoldDB" id="A0A5C3LU79"/>
<dbReference type="OrthoDB" id="5985073at2759"/>
<feature type="signal peptide" evidence="3">
    <location>
        <begin position="1"/>
        <end position="20"/>
    </location>
</feature>
<dbReference type="EMBL" id="ML213679">
    <property type="protein sequence ID" value="TFK32311.1"/>
    <property type="molecule type" value="Genomic_DNA"/>
</dbReference>
<dbReference type="Gene3D" id="3.10.350.10">
    <property type="entry name" value="LysM domain"/>
    <property type="match status" value="2"/>
</dbReference>
<keyword evidence="3" id="KW-0732">Signal</keyword>
<organism evidence="5 6">
    <name type="scientific">Crucibulum laeve</name>
    <dbReference type="NCBI Taxonomy" id="68775"/>
    <lineage>
        <taxon>Eukaryota</taxon>
        <taxon>Fungi</taxon>
        <taxon>Dikarya</taxon>
        <taxon>Basidiomycota</taxon>
        <taxon>Agaricomycotina</taxon>
        <taxon>Agaricomycetes</taxon>
        <taxon>Agaricomycetidae</taxon>
        <taxon>Agaricales</taxon>
        <taxon>Agaricineae</taxon>
        <taxon>Nidulariaceae</taxon>
        <taxon>Crucibulum</taxon>
    </lineage>
</organism>
<dbReference type="SMART" id="SM00257">
    <property type="entry name" value="LysM"/>
    <property type="match status" value="2"/>
</dbReference>
<dbReference type="InterPro" id="IPR036779">
    <property type="entry name" value="LysM_dom_sf"/>
</dbReference>
<protein>
    <recommendedName>
        <fullName evidence="4">LysM domain-containing protein</fullName>
    </recommendedName>
</protein>
<reference evidence="5 6" key="1">
    <citation type="journal article" date="2019" name="Nat. Ecol. Evol.">
        <title>Megaphylogeny resolves global patterns of mushroom evolution.</title>
        <authorList>
            <person name="Varga T."/>
            <person name="Krizsan K."/>
            <person name="Foldi C."/>
            <person name="Dima B."/>
            <person name="Sanchez-Garcia M."/>
            <person name="Sanchez-Ramirez S."/>
            <person name="Szollosi G.J."/>
            <person name="Szarkandi J.G."/>
            <person name="Papp V."/>
            <person name="Albert L."/>
            <person name="Andreopoulos W."/>
            <person name="Angelini C."/>
            <person name="Antonin V."/>
            <person name="Barry K.W."/>
            <person name="Bougher N.L."/>
            <person name="Buchanan P."/>
            <person name="Buyck B."/>
            <person name="Bense V."/>
            <person name="Catcheside P."/>
            <person name="Chovatia M."/>
            <person name="Cooper J."/>
            <person name="Damon W."/>
            <person name="Desjardin D."/>
            <person name="Finy P."/>
            <person name="Geml J."/>
            <person name="Haridas S."/>
            <person name="Hughes K."/>
            <person name="Justo A."/>
            <person name="Karasinski D."/>
            <person name="Kautmanova I."/>
            <person name="Kiss B."/>
            <person name="Kocsube S."/>
            <person name="Kotiranta H."/>
            <person name="LaButti K.M."/>
            <person name="Lechner B.E."/>
            <person name="Liimatainen K."/>
            <person name="Lipzen A."/>
            <person name="Lukacs Z."/>
            <person name="Mihaltcheva S."/>
            <person name="Morgado L.N."/>
            <person name="Niskanen T."/>
            <person name="Noordeloos M.E."/>
            <person name="Ohm R.A."/>
            <person name="Ortiz-Santana B."/>
            <person name="Ovrebo C."/>
            <person name="Racz N."/>
            <person name="Riley R."/>
            <person name="Savchenko A."/>
            <person name="Shiryaev A."/>
            <person name="Soop K."/>
            <person name="Spirin V."/>
            <person name="Szebenyi C."/>
            <person name="Tomsovsky M."/>
            <person name="Tulloss R.E."/>
            <person name="Uehling J."/>
            <person name="Grigoriev I.V."/>
            <person name="Vagvolgyi C."/>
            <person name="Papp T."/>
            <person name="Martin F.M."/>
            <person name="Miettinen O."/>
            <person name="Hibbett D.S."/>
            <person name="Nagy L.G."/>
        </authorList>
    </citation>
    <scope>NUCLEOTIDE SEQUENCE [LARGE SCALE GENOMIC DNA]</scope>
    <source>
        <strain evidence="5 6">CBS 166.37</strain>
    </source>
</reference>
<evidence type="ECO:0000256" key="1">
    <source>
        <dbReference type="ARBA" id="ARBA00022669"/>
    </source>
</evidence>
<gene>
    <name evidence="5" type="ORF">BDQ12DRAFT_521843</name>
</gene>
<dbReference type="STRING" id="68775.A0A5C3LU79"/>
<accession>A0A5C3LU79</accession>
<dbReference type="Pfam" id="PF01476">
    <property type="entry name" value="LysM"/>
    <property type="match status" value="2"/>
</dbReference>
<evidence type="ECO:0000256" key="2">
    <source>
        <dbReference type="ARBA" id="ARBA00023026"/>
    </source>
</evidence>
<dbReference type="PANTHER" id="PTHR34997">
    <property type="entry name" value="AM15"/>
    <property type="match status" value="1"/>
</dbReference>
<dbReference type="SUPFAM" id="SSF54106">
    <property type="entry name" value="LysM domain"/>
    <property type="match status" value="2"/>
</dbReference>
<evidence type="ECO:0000313" key="5">
    <source>
        <dbReference type="EMBL" id="TFK32311.1"/>
    </source>
</evidence>
<dbReference type="GO" id="GO:0008061">
    <property type="term" value="F:chitin binding"/>
    <property type="evidence" value="ECO:0007669"/>
    <property type="project" value="UniProtKB-KW"/>
</dbReference>
<dbReference type="PROSITE" id="PS51782">
    <property type="entry name" value="LYSM"/>
    <property type="match status" value="2"/>
</dbReference>
<dbReference type="PANTHER" id="PTHR34997:SF1">
    <property type="entry name" value="PEPTIDOGLYCAN-BINDING LYSIN DOMAIN"/>
    <property type="match status" value="1"/>
</dbReference>
<dbReference type="Proteomes" id="UP000308652">
    <property type="component" value="Unassembled WGS sequence"/>
</dbReference>
<feature type="domain" description="LysM" evidence="4">
    <location>
        <begin position="25"/>
        <end position="72"/>
    </location>
</feature>
<evidence type="ECO:0000313" key="6">
    <source>
        <dbReference type="Proteomes" id="UP000308652"/>
    </source>
</evidence>